<evidence type="ECO:0000256" key="5">
    <source>
        <dbReference type="ARBA" id="ARBA00022692"/>
    </source>
</evidence>
<accession>A0A1D6PPH2</accession>
<keyword evidence="9" id="KW-0653">Protein transport</keyword>
<keyword evidence="8" id="KW-0509">mRNA transport</keyword>
<protein>
    <submittedName>
        <fullName evidence="19">Nuclear pore complex protein NUP107</fullName>
    </submittedName>
</protein>
<feature type="region of interest" description="Disordered" evidence="16">
    <location>
        <begin position="1"/>
        <end position="71"/>
    </location>
</feature>
<dbReference type="Pfam" id="PF04121">
    <property type="entry name" value="Nup84_Nup100"/>
    <property type="match status" value="2"/>
</dbReference>
<evidence type="ECO:0000256" key="8">
    <source>
        <dbReference type="ARBA" id="ARBA00022816"/>
    </source>
</evidence>
<dbReference type="Pfam" id="PF08263">
    <property type="entry name" value="LRRNT_2"/>
    <property type="match status" value="1"/>
</dbReference>
<keyword evidence="6" id="KW-0732">Signal</keyword>
<feature type="domain" description="Disease resistance R13L4/SHOC-2-like LRR" evidence="18">
    <location>
        <begin position="1010"/>
        <end position="1181"/>
    </location>
</feature>
<dbReference type="InterPro" id="IPR032675">
    <property type="entry name" value="LRR_dom_sf"/>
</dbReference>
<evidence type="ECO:0000256" key="10">
    <source>
        <dbReference type="ARBA" id="ARBA00022989"/>
    </source>
</evidence>
<dbReference type="PROSITE" id="PS51450">
    <property type="entry name" value="LRR"/>
    <property type="match status" value="1"/>
</dbReference>
<dbReference type="InterPro" id="IPR055414">
    <property type="entry name" value="LRR_R13L4/SHOC2-like"/>
</dbReference>
<dbReference type="FunFam" id="3.80.10.10:FF:000041">
    <property type="entry name" value="LRR receptor-like serine/threonine-protein kinase ERECTA"/>
    <property type="match status" value="1"/>
</dbReference>
<dbReference type="PANTHER" id="PTHR13003:SF2">
    <property type="entry name" value="NUCLEAR PORE COMPLEX PROTEIN NUP107"/>
    <property type="match status" value="1"/>
</dbReference>
<keyword evidence="7" id="KW-0677">Repeat</keyword>
<evidence type="ECO:0000256" key="15">
    <source>
        <dbReference type="ARBA" id="ARBA00023242"/>
    </source>
</evidence>
<dbReference type="GO" id="GO:0016020">
    <property type="term" value="C:membrane"/>
    <property type="evidence" value="ECO:0007669"/>
    <property type="project" value="UniProtKB-SubCell"/>
</dbReference>
<dbReference type="InParanoid" id="A0A1D6PPH2"/>
<evidence type="ECO:0000256" key="11">
    <source>
        <dbReference type="ARBA" id="ARBA00023010"/>
    </source>
</evidence>
<dbReference type="GO" id="GO:0051028">
    <property type="term" value="P:mRNA transport"/>
    <property type="evidence" value="ECO:0007669"/>
    <property type="project" value="UniProtKB-KW"/>
</dbReference>
<keyword evidence="15" id="KW-0539">Nucleus</keyword>
<keyword evidence="10" id="KW-1133">Transmembrane helix</keyword>
<comment type="subcellular location">
    <subcellularLocation>
        <location evidence="1">Membrane</location>
        <topology evidence="1">Single-pass membrane protein</topology>
    </subcellularLocation>
    <subcellularLocation>
        <location evidence="2">Nucleus</location>
        <location evidence="2">Nuclear pore complex</location>
    </subcellularLocation>
</comment>
<dbReference type="STRING" id="4577.A0A1D6PPH2"/>
<evidence type="ECO:0000256" key="7">
    <source>
        <dbReference type="ARBA" id="ARBA00022737"/>
    </source>
</evidence>
<keyword evidence="3" id="KW-0813">Transport</keyword>
<dbReference type="GO" id="GO:0009653">
    <property type="term" value="P:anatomical structure morphogenesis"/>
    <property type="evidence" value="ECO:0007669"/>
    <property type="project" value="UniProtKB-ARBA"/>
</dbReference>
<dbReference type="FunFam" id="1.10.3450.20:FF:000002">
    <property type="entry name" value="Nuclear pore complex protein"/>
    <property type="match status" value="2"/>
</dbReference>
<dbReference type="InterPro" id="IPR013210">
    <property type="entry name" value="LRR_N_plant-typ"/>
</dbReference>
<name>A0A1D6PPH2_MAIZE</name>
<dbReference type="GO" id="GO:0005643">
    <property type="term" value="C:nuclear pore"/>
    <property type="evidence" value="ECO:0007669"/>
    <property type="project" value="UniProtKB-SubCell"/>
</dbReference>
<dbReference type="EMBL" id="CM000780">
    <property type="protein sequence ID" value="AQK48749.1"/>
    <property type="molecule type" value="Genomic_DNA"/>
</dbReference>
<sequence length="2379" mass="265393">MEVDPSPSSRSPRPPPPPLAAMPSYFDPESSGRREEYRRYRKRLSSSNVSPLLGRSLSKTSGPRLLYDGESIPRQPNAGLLLEDIKQEAADYSNVESLDGLRLFGSPKRTSLDGGSASGAAYSSGRQAVRQTLKPVKLEDDMYVPHEGETPSTMFATLLDSGIQGLMHFPDVIQQFERTCRNASESIRSAATGKLRVVEEKLMQQNAQLLLDEAASWSLLWHIYGKEHEELSGELLVPPITSHQEACRFVAADITAQLCLRIILWLEGLASEALDLEKKVRGPHVGSYLPSSGVWHRTQRYLKRNNADSTIVKHVDFDAPTREGAQLLPDDKKQDELLLEDIWTLLRAGRLEEASDLCRSAGQAWRVATLCPFGGINMFPSLNALHKNGKYRTLQAMELESGVGRQWRLWKWASYCASEKIAEQDGGRYEMAVYALQCSNLKRVLPICTDWESACWAMARSWLDVQVDLELSQYQTSRPEKQLDDDMNGAQSSVGPESWPYHVLDQQPHDLTALLQKLHSSDLVHETVSRACREQHRQIQMNLMSGNISHLLDLLWSWLSPAEENHNNTARPLDDPEMIRFGAHIVLVLRHLFSDGMDDELDEKLVTVGDLIINILHTMYKLFLSAVEYLPFSSDNVSKACFEEIIERVLSRSRQTKPTKYDGDFSDVAHQHHLQSLQKAMVIQWLCFTPPSSIPDFQMISWKLLIRALTHREFSLISMRRVPELPAGPHKLLAILAEPLKQKENLISREDPEVDVQVSSRDPCCIEVALRCLAAEGDGYGLHEANDGGLLAAVMAAGFKGELSRFQPGVSMAISRLDAWYSDRSGSVESTAAYIIRGLCRRCCLPETILRSMQACIALSAAGDDLDYSLDKCDELVELVGSAESGMMHLFSQQQLQFHPKGCEGAHKPSSTQHRSLIMVVSTLCSRLPLLPNIIVLLLFTTISDSTNSNSDLNALLSFKSLITKDPMGALSSWDGDASNRSAPHFCRWNGVTCSSDQHGSHVTALRLRAFGLEGNISQSLGNLSHLQTLDLSNNNLEGEIPSSIGNLFALHFLNLSVNHLSGNVPQSIGRLSELEILNFRDNDIVGSIPSSVLNLTGLTMLSATENYMTGRIPDWLGNLTDLTDLNLAWNNFSGQIPQALGKLPNLARLTMQGNQLEGLISPTLFNISSLENLNLGYNKLSGSLPPDIGFTLPNIVAFSVCYNKFEGPVPSSLSNISVLQQLILHGNRFHGRIPPNIGVHGSLTNLELGNNQLQVVDTKDWDFLTPLVNCSHLKYLNLELNNISGILPNAVSNLSYELEALLMGGNQITGTVPSGIGRLQKLQILDLSDNLFTGAVPSSIGKLSSLDSLVLFSNKFDGEIPSSLGNLTKLTELVLHSNDLHGSMPPSLGNMTILESIDLSYNRLSGQIPQEILSMYSLTKFLNLSNNFFSGPISQQIRLLISLGTMDLSSNNLSGETPHTLGSCVTLQFLYLQGNLLQGLMHFPDVIQQFERTCRNASESIRSAATGKLRVVEEKLMQQNAQLLLDEAASWSLWHIYGKEHEELSGELLVPPITSHQEACRFVAADITAQLCLRIILWLEGLASEALDLEKKVRGPHVGSYLPSSGVWHRTQRYLKRNNADSTIVKHVDFDAPTREGAQLLPDDKKQDELLLEDIWTLLRAGRLEEASDLCRSAGQAWRVATLCPFGGINMFPSLNALHKNGKYRTLQAMELESGVGRQWRLWKWASYCASEKIAEQDGGRYEMAVYALQCTCWAMARSWLDVQVDLELSQYQTSRPEKQLDDDMNGAQSSVGPESWPYHVLDQQPHDLTALLQKLHSSDLVHETVSRACREQHRQIQMNLMSGNISHLLDLLWSWLSPAEENHNNTARPLDDPEMIRFGAHIVLVLRHLFSDGMDDELDEKLVTVGDLIINMYVRYLFSEDQEELVGIYASQLQHDLCITLFVEMMELRLNSSLHTMYKLFLSAVEYLPFSSDNVSKACFEEIIERVLSRSRQTKPTKYDGDFSDVAHQHHLQSLQKAMVIQWLCFTPPSSIPDFQMISWKLLIRALTHSNTLFREFSLISMRRVPELPAGPHKLLAILAEPLKQKENLISREDPEVSDNLPEFEDWHEYYSLDATYRSWLKIEMMNAAVSPEMLSAEEKGDGRPWLYAVESSPFESPDVIFLELHASAMLCLPSGECMLPDATSCTALTSALYSTVSEDDVLHRLLKVDVQVSSRDPCCIEVALRCLAAEGDGYGLHEANDGGLLAAVMAAGFKGELSRFQPGVSMAISRLDAWYSDRSGSVESTAAYIIRGLCRRCCLPETILRSMQACIALSAAGDDLDYSLDKCDELVELVGSAESGMMHLFSQQQLQEFLIFEREYLICTMEFEEDRLPCDG</sequence>
<evidence type="ECO:0000256" key="1">
    <source>
        <dbReference type="ARBA" id="ARBA00004167"/>
    </source>
</evidence>
<organism evidence="19">
    <name type="scientific">Zea mays</name>
    <name type="common">Maize</name>
    <dbReference type="NCBI Taxonomy" id="4577"/>
    <lineage>
        <taxon>Eukaryota</taxon>
        <taxon>Viridiplantae</taxon>
        <taxon>Streptophyta</taxon>
        <taxon>Embryophyta</taxon>
        <taxon>Tracheophyta</taxon>
        <taxon>Spermatophyta</taxon>
        <taxon>Magnoliopsida</taxon>
        <taxon>Liliopsida</taxon>
        <taxon>Poales</taxon>
        <taxon>Poaceae</taxon>
        <taxon>PACMAD clade</taxon>
        <taxon>Panicoideae</taxon>
        <taxon>Andropogonodae</taxon>
        <taxon>Andropogoneae</taxon>
        <taxon>Tripsacinae</taxon>
        <taxon>Zea</taxon>
    </lineage>
</organism>
<feature type="domain" description="Leucine-rich repeat-containing N-terminal plant-type" evidence="17">
    <location>
        <begin position="949"/>
        <end position="995"/>
    </location>
</feature>
<dbReference type="InterPro" id="IPR003591">
    <property type="entry name" value="Leu-rich_rpt_typical-subtyp"/>
</dbReference>
<dbReference type="Gene3D" id="3.80.10.10">
    <property type="entry name" value="Ribonuclease Inhibitor"/>
    <property type="match status" value="3"/>
</dbReference>
<dbReference type="Gene3D" id="1.10.3450.20">
    <property type="match status" value="2"/>
</dbReference>
<evidence type="ECO:0000256" key="6">
    <source>
        <dbReference type="ARBA" id="ARBA00022729"/>
    </source>
</evidence>
<dbReference type="SMART" id="SM00369">
    <property type="entry name" value="LRR_TYP"/>
    <property type="match status" value="10"/>
</dbReference>
<keyword evidence="14" id="KW-0325">Glycoprotein</keyword>
<dbReference type="IntAct" id="A0A1D6PPH2">
    <property type="interactions" value="32"/>
</dbReference>
<evidence type="ECO:0000313" key="19">
    <source>
        <dbReference type="EMBL" id="AQK48749.1"/>
    </source>
</evidence>
<feature type="compositionally biased region" description="Low complexity" evidence="16">
    <location>
        <begin position="1"/>
        <end position="11"/>
    </location>
</feature>
<evidence type="ECO:0000256" key="12">
    <source>
        <dbReference type="ARBA" id="ARBA00023132"/>
    </source>
</evidence>
<keyword evidence="13" id="KW-0472">Membrane</keyword>
<dbReference type="InterPro" id="IPR007252">
    <property type="entry name" value="Nup84/Nup107"/>
</dbReference>
<evidence type="ECO:0000256" key="9">
    <source>
        <dbReference type="ARBA" id="ARBA00022927"/>
    </source>
</evidence>
<feature type="domain" description="Disease resistance R13L4/SHOC-2-like LRR" evidence="18">
    <location>
        <begin position="1265"/>
        <end position="1477"/>
    </location>
</feature>
<evidence type="ECO:0000259" key="17">
    <source>
        <dbReference type="Pfam" id="PF08263"/>
    </source>
</evidence>
<evidence type="ECO:0000259" key="18">
    <source>
        <dbReference type="Pfam" id="PF23598"/>
    </source>
</evidence>
<dbReference type="SUPFAM" id="SSF52058">
    <property type="entry name" value="L domain-like"/>
    <property type="match status" value="2"/>
</dbReference>
<dbReference type="InterPro" id="IPR001611">
    <property type="entry name" value="Leu-rich_rpt"/>
</dbReference>
<evidence type="ECO:0000256" key="4">
    <source>
        <dbReference type="ARBA" id="ARBA00022614"/>
    </source>
</evidence>
<dbReference type="GO" id="GO:0017056">
    <property type="term" value="F:structural constituent of nuclear pore"/>
    <property type="evidence" value="ECO:0007669"/>
    <property type="project" value="InterPro"/>
</dbReference>
<keyword evidence="4" id="KW-0433">Leucine-rich repeat</keyword>
<dbReference type="FunFam" id="3.80.10.10:FF:000400">
    <property type="entry name" value="Nuclear pore complex protein NUP107"/>
    <property type="match status" value="1"/>
</dbReference>
<evidence type="ECO:0000256" key="3">
    <source>
        <dbReference type="ARBA" id="ARBA00022448"/>
    </source>
</evidence>
<reference evidence="19" key="1">
    <citation type="submission" date="2015-12" db="EMBL/GenBank/DDBJ databases">
        <title>Update maize B73 reference genome by single molecule sequencing technologies.</title>
        <authorList>
            <consortium name="Maize Genome Sequencing Project"/>
            <person name="Ware D."/>
        </authorList>
    </citation>
    <scope>NUCLEOTIDE SEQUENCE</scope>
    <source>
        <tissue evidence="19">Seedling</tissue>
    </source>
</reference>
<evidence type="ECO:0000256" key="13">
    <source>
        <dbReference type="ARBA" id="ARBA00023136"/>
    </source>
</evidence>
<gene>
    <name evidence="19" type="ORF">ZEAMMB73_Zm00001d048741</name>
</gene>
<dbReference type="Pfam" id="PF23598">
    <property type="entry name" value="LRR_14"/>
    <property type="match status" value="2"/>
</dbReference>
<keyword evidence="5" id="KW-0812">Transmembrane</keyword>
<proteinExistence type="predicted"/>
<dbReference type="FunFam" id="3.80.10.10:FF:000095">
    <property type="entry name" value="LRR receptor-like serine/threonine-protein kinase GSO1"/>
    <property type="match status" value="1"/>
</dbReference>
<keyword evidence="12" id="KW-0906">Nuclear pore complex</keyword>
<evidence type="ECO:0000256" key="16">
    <source>
        <dbReference type="SAM" id="MobiDB-lite"/>
    </source>
</evidence>
<dbReference type="ExpressionAtlas" id="A0A1D6PPH2">
    <property type="expression patterns" value="baseline and differential"/>
</dbReference>
<evidence type="ECO:0000256" key="14">
    <source>
        <dbReference type="ARBA" id="ARBA00023180"/>
    </source>
</evidence>
<evidence type="ECO:0000256" key="2">
    <source>
        <dbReference type="ARBA" id="ARBA00004567"/>
    </source>
</evidence>
<keyword evidence="11" id="KW-0811">Translocation</keyword>
<dbReference type="GO" id="GO:0099402">
    <property type="term" value="P:plant organ development"/>
    <property type="evidence" value="ECO:0007669"/>
    <property type="project" value="UniProtKB-ARBA"/>
</dbReference>
<dbReference type="SMR" id="A0A1D6PPH2"/>
<dbReference type="PANTHER" id="PTHR13003">
    <property type="entry name" value="NUP107-RELATED"/>
    <property type="match status" value="1"/>
</dbReference>
<dbReference type="GO" id="GO:0015031">
    <property type="term" value="P:protein transport"/>
    <property type="evidence" value="ECO:0007669"/>
    <property type="project" value="UniProtKB-KW"/>
</dbReference>